<protein>
    <submittedName>
        <fullName evidence="2">NAD(P)H-binding protein</fullName>
    </submittedName>
</protein>
<keyword evidence="3" id="KW-1185">Reference proteome</keyword>
<sequence length="223" mass="23519">MATIAIVGGAGQIARLVHPKLIHSGHQPRALVRRQEQADELEQAGVDTRLFDLENDDDEALRAALEGADAVIFAAGGGPDGNADRKRTVDLEGSIRSAQAAEALGIARFVQVSAIGVDEPLGDDVEPVWRVYVEAKRDADDHLRKTSLSWTILRPGKLTDDEGTGHVALGADVARGEVTRDDVAAAIAAVVDDGRSVRQQWDLVGGTTPILEAVGEATAGQPL</sequence>
<comment type="caution">
    <text evidence="2">The sequence shown here is derived from an EMBL/GenBank/DDBJ whole genome shotgun (WGS) entry which is preliminary data.</text>
</comment>
<dbReference type="EMBL" id="BAAAME010000004">
    <property type="protein sequence ID" value="GAA1740890.1"/>
    <property type="molecule type" value="Genomic_DNA"/>
</dbReference>
<dbReference type="Gene3D" id="3.40.50.720">
    <property type="entry name" value="NAD(P)-binding Rossmann-like Domain"/>
    <property type="match status" value="1"/>
</dbReference>
<dbReference type="PANTHER" id="PTHR15020">
    <property type="entry name" value="FLAVIN REDUCTASE-RELATED"/>
    <property type="match status" value="1"/>
</dbReference>
<dbReference type="SUPFAM" id="SSF51735">
    <property type="entry name" value="NAD(P)-binding Rossmann-fold domains"/>
    <property type="match status" value="1"/>
</dbReference>
<evidence type="ECO:0000259" key="1">
    <source>
        <dbReference type="Pfam" id="PF13460"/>
    </source>
</evidence>
<accession>A0ABN2JW17</accession>
<dbReference type="InterPro" id="IPR036291">
    <property type="entry name" value="NAD(P)-bd_dom_sf"/>
</dbReference>
<dbReference type="RefSeq" id="WP_344201144.1">
    <property type="nucleotide sequence ID" value="NZ_BAAAME010000004.1"/>
</dbReference>
<dbReference type="CDD" id="cd05243">
    <property type="entry name" value="SDR_a5"/>
    <property type="match status" value="1"/>
</dbReference>
<evidence type="ECO:0000313" key="2">
    <source>
        <dbReference type="EMBL" id="GAA1740890.1"/>
    </source>
</evidence>
<dbReference type="Pfam" id="PF13460">
    <property type="entry name" value="NAD_binding_10"/>
    <property type="match status" value="1"/>
</dbReference>
<dbReference type="InterPro" id="IPR016040">
    <property type="entry name" value="NAD(P)-bd_dom"/>
</dbReference>
<reference evidence="2 3" key="1">
    <citation type="journal article" date="2019" name="Int. J. Syst. Evol. Microbiol.">
        <title>The Global Catalogue of Microorganisms (GCM) 10K type strain sequencing project: providing services to taxonomists for standard genome sequencing and annotation.</title>
        <authorList>
            <consortium name="The Broad Institute Genomics Platform"/>
            <consortium name="The Broad Institute Genome Sequencing Center for Infectious Disease"/>
            <person name="Wu L."/>
            <person name="Ma J."/>
        </authorList>
    </citation>
    <scope>NUCLEOTIDE SEQUENCE [LARGE SCALE GENOMIC DNA]</scope>
    <source>
        <strain evidence="2 3">JCM 13518</strain>
    </source>
</reference>
<feature type="domain" description="NAD(P)-binding" evidence="1">
    <location>
        <begin position="8"/>
        <end position="193"/>
    </location>
</feature>
<gene>
    <name evidence="2" type="ORF">GCM10009710_21350</name>
</gene>
<proteinExistence type="predicted"/>
<evidence type="ECO:0000313" key="3">
    <source>
        <dbReference type="Proteomes" id="UP001501057"/>
    </source>
</evidence>
<dbReference type="Proteomes" id="UP001501057">
    <property type="component" value="Unassembled WGS sequence"/>
</dbReference>
<dbReference type="PANTHER" id="PTHR15020:SF50">
    <property type="entry name" value="UPF0659 PROTEIN YMR090W"/>
    <property type="match status" value="1"/>
</dbReference>
<organism evidence="2 3">
    <name type="scientific">Aeromicrobium alkaliterrae</name>
    <dbReference type="NCBI Taxonomy" id="302168"/>
    <lineage>
        <taxon>Bacteria</taxon>
        <taxon>Bacillati</taxon>
        <taxon>Actinomycetota</taxon>
        <taxon>Actinomycetes</taxon>
        <taxon>Propionibacteriales</taxon>
        <taxon>Nocardioidaceae</taxon>
        <taxon>Aeromicrobium</taxon>
    </lineage>
</organism>
<name>A0ABN2JW17_9ACTN</name>